<organism evidence="8">
    <name type="scientific">Perkinsus marinus (strain ATCC 50983 / TXsc)</name>
    <dbReference type="NCBI Taxonomy" id="423536"/>
    <lineage>
        <taxon>Eukaryota</taxon>
        <taxon>Sar</taxon>
        <taxon>Alveolata</taxon>
        <taxon>Perkinsozoa</taxon>
        <taxon>Perkinsea</taxon>
        <taxon>Perkinsida</taxon>
        <taxon>Perkinsidae</taxon>
        <taxon>Perkinsus</taxon>
    </lineage>
</organism>
<protein>
    <recommendedName>
        <fullName evidence="6">C3H1-type domain-containing protein</fullName>
    </recommendedName>
</protein>
<accession>C5LHJ5</accession>
<dbReference type="OrthoDB" id="273070at2759"/>
<proteinExistence type="predicted"/>
<gene>
    <name evidence="7" type="ORF">Pmar_PMAR011456</name>
</gene>
<dbReference type="SUPFAM" id="SSF90229">
    <property type="entry name" value="CCCH zinc finger"/>
    <property type="match status" value="1"/>
</dbReference>
<keyword evidence="1 4" id="KW-0479">Metal-binding</keyword>
<keyword evidence="8" id="KW-1185">Reference proteome</keyword>
<evidence type="ECO:0000313" key="8">
    <source>
        <dbReference type="Proteomes" id="UP000007800"/>
    </source>
</evidence>
<dbReference type="Gene3D" id="4.10.1000.10">
    <property type="entry name" value="Zinc finger, CCCH-type"/>
    <property type="match status" value="1"/>
</dbReference>
<dbReference type="InterPro" id="IPR041367">
    <property type="entry name" value="Znf-CCCH_4"/>
</dbReference>
<dbReference type="AlphaFoldDB" id="C5LHJ5"/>
<evidence type="ECO:0000256" key="5">
    <source>
        <dbReference type="SAM" id="MobiDB-lite"/>
    </source>
</evidence>
<dbReference type="PROSITE" id="PS50103">
    <property type="entry name" value="ZF_C3H1"/>
    <property type="match status" value="1"/>
</dbReference>
<keyword evidence="2 4" id="KW-0863">Zinc-finger</keyword>
<dbReference type="Proteomes" id="UP000007800">
    <property type="component" value="Unassembled WGS sequence"/>
</dbReference>
<evidence type="ECO:0000256" key="3">
    <source>
        <dbReference type="ARBA" id="ARBA00022833"/>
    </source>
</evidence>
<dbReference type="InParanoid" id="C5LHJ5"/>
<evidence type="ECO:0000256" key="2">
    <source>
        <dbReference type="ARBA" id="ARBA00022771"/>
    </source>
</evidence>
<dbReference type="InterPro" id="IPR036855">
    <property type="entry name" value="Znf_CCCH_sf"/>
</dbReference>
<feature type="region of interest" description="Disordered" evidence="5">
    <location>
        <begin position="366"/>
        <end position="391"/>
    </location>
</feature>
<evidence type="ECO:0000256" key="4">
    <source>
        <dbReference type="PROSITE-ProRule" id="PRU00723"/>
    </source>
</evidence>
<feature type="compositionally biased region" description="Basic and acidic residues" evidence="5">
    <location>
        <begin position="1"/>
        <end position="12"/>
    </location>
</feature>
<feature type="domain" description="C3H1-type" evidence="6">
    <location>
        <begin position="346"/>
        <end position="373"/>
    </location>
</feature>
<dbReference type="RefSeq" id="XP_002771982.1">
    <property type="nucleotide sequence ID" value="XM_002771936.1"/>
</dbReference>
<dbReference type="EMBL" id="GG682072">
    <property type="protein sequence ID" value="EER03798.1"/>
    <property type="molecule type" value="Genomic_DNA"/>
</dbReference>
<evidence type="ECO:0000313" key="7">
    <source>
        <dbReference type="EMBL" id="EER03798.1"/>
    </source>
</evidence>
<keyword evidence="3 4" id="KW-0862">Zinc</keyword>
<dbReference type="InterPro" id="IPR000571">
    <property type="entry name" value="Znf_CCCH"/>
</dbReference>
<dbReference type="GO" id="GO:0008270">
    <property type="term" value="F:zinc ion binding"/>
    <property type="evidence" value="ECO:0007669"/>
    <property type="project" value="UniProtKB-KW"/>
</dbReference>
<evidence type="ECO:0000259" key="6">
    <source>
        <dbReference type="PROSITE" id="PS50103"/>
    </source>
</evidence>
<feature type="zinc finger region" description="C3H1-type" evidence="4">
    <location>
        <begin position="346"/>
        <end position="373"/>
    </location>
</feature>
<reference evidence="7 8" key="1">
    <citation type="submission" date="2008-07" db="EMBL/GenBank/DDBJ databases">
        <authorList>
            <person name="El-Sayed N."/>
            <person name="Caler E."/>
            <person name="Inman J."/>
            <person name="Amedeo P."/>
            <person name="Hass B."/>
            <person name="Wortman J."/>
        </authorList>
    </citation>
    <scope>NUCLEOTIDE SEQUENCE [LARGE SCALE GENOMIC DNA]</scope>
    <source>
        <strain evidence="8">ATCC 50983 / TXsc</strain>
    </source>
</reference>
<dbReference type="GeneID" id="9048393"/>
<sequence>MTDSPKKARVDNTDETTPPLAEKTKSTLAKKIVQPHELGNPDQQSDDEEALSEVASSVDKADACTLALDSILQKLPDNVSEYIRDNLPSGAQADVASLLVSKNLVTKSMIGLLDDTSCKELAHLLSDRTNLIFLKAVGRNCGALHSLKRKADDTRSESGLGPDSVAKLQSKFKAKYGMAIPGRFTVDGQVLSKIKKNELVRLAECDEPGPLSKKKRLVIDPLGKSVNLEDIGLPRAPYQCEAAHVGACITRFCLSAAMLGKMTPTEGLIYMARLFEVGEKTSVHTIRSADLGMRLEAVRGGYDDASSLGQRLASGQADILAACRAEGRSVSFASSASSTNRPRSHQRGDEPCRLYMRGKCHYGSNCKYRHDRSRGRQGERSSNSKRITKEE</sequence>
<name>C5LHJ5_PERM5</name>
<dbReference type="Pfam" id="PF18044">
    <property type="entry name" value="zf-CCCH_4"/>
    <property type="match status" value="1"/>
</dbReference>
<feature type="region of interest" description="Disordered" evidence="5">
    <location>
        <begin position="1"/>
        <end position="54"/>
    </location>
</feature>
<evidence type="ECO:0000256" key="1">
    <source>
        <dbReference type="ARBA" id="ARBA00022723"/>
    </source>
</evidence>
<dbReference type="SMART" id="SM00356">
    <property type="entry name" value="ZnF_C3H1"/>
    <property type="match status" value="1"/>
</dbReference>